<name>A0A6G0XS82_9STRA</name>
<dbReference type="Proteomes" id="UP000481153">
    <property type="component" value="Unassembled WGS sequence"/>
</dbReference>
<evidence type="ECO:0000256" key="1">
    <source>
        <dbReference type="SAM" id="MobiDB-lite"/>
    </source>
</evidence>
<dbReference type="AlphaFoldDB" id="A0A6G0XS82"/>
<feature type="compositionally biased region" description="Basic residues" evidence="1">
    <location>
        <begin position="58"/>
        <end position="88"/>
    </location>
</feature>
<accession>A0A6G0XS82</accession>
<gene>
    <name evidence="3" type="ORF">Ae201684_001911</name>
</gene>
<keyword evidence="4" id="KW-1185">Reference proteome</keyword>
<feature type="region of interest" description="Disordered" evidence="1">
    <location>
        <begin position="23"/>
        <end position="88"/>
    </location>
</feature>
<comment type="caution">
    <text evidence="3">The sequence shown here is derived from an EMBL/GenBank/DDBJ whole genome shotgun (WGS) entry which is preliminary data.</text>
</comment>
<feature type="compositionally biased region" description="Basic and acidic residues" evidence="1">
    <location>
        <begin position="32"/>
        <end position="57"/>
    </location>
</feature>
<sequence>MRILFVVALAVFGLVVGSTPSDGHRSGIVVSDGRELSGHDESVESHSAETPRMESSRRKPRRGKSMKKRRGKAQKAAHGSKKKAKKQMFRMVQGTAKAVFNGGKKFAEEYSKKWAQDKMKRSPSERFVRTNSNQLSKAIMKRSQSMPNLRPPLPMKNPFRRG</sequence>
<feature type="signal peptide" evidence="2">
    <location>
        <begin position="1"/>
        <end position="17"/>
    </location>
</feature>
<keyword evidence="2" id="KW-0732">Signal</keyword>
<evidence type="ECO:0000313" key="3">
    <source>
        <dbReference type="EMBL" id="KAF0743440.1"/>
    </source>
</evidence>
<feature type="chain" id="PRO_5026300200" description="RxLR effector protein" evidence="2">
    <location>
        <begin position="18"/>
        <end position="162"/>
    </location>
</feature>
<feature type="region of interest" description="Disordered" evidence="1">
    <location>
        <begin position="140"/>
        <end position="162"/>
    </location>
</feature>
<evidence type="ECO:0008006" key="5">
    <source>
        <dbReference type="Google" id="ProtNLM"/>
    </source>
</evidence>
<dbReference type="VEuPathDB" id="FungiDB:AeMF1_012243"/>
<evidence type="ECO:0000256" key="2">
    <source>
        <dbReference type="SAM" id="SignalP"/>
    </source>
</evidence>
<reference evidence="3 4" key="1">
    <citation type="submission" date="2019-07" db="EMBL/GenBank/DDBJ databases">
        <title>Genomics analysis of Aphanomyces spp. identifies a new class of oomycete effector associated with host adaptation.</title>
        <authorList>
            <person name="Gaulin E."/>
        </authorList>
    </citation>
    <scope>NUCLEOTIDE SEQUENCE [LARGE SCALE GENOMIC DNA]</scope>
    <source>
        <strain evidence="3 4">ATCC 201684</strain>
    </source>
</reference>
<proteinExistence type="predicted"/>
<protein>
    <recommendedName>
        <fullName evidence="5">RxLR effector protein</fullName>
    </recommendedName>
</protein>
<organism evidence="3 4">
    <name type="scientific">Aphanomyces euteiches</name>
    <dbReference type="NCBI Taxonomy" id="100861"/>
    <lineage>
        <taxon>Eukaryota</taxon>
        <taxon>Sar</taxon>
        <taxon>Stramenopiles</taxon>
        <taxon>Oomycota</taxon>
        <taxon>Saprolegniomycetes</taxon>
        <taxon>Saprolegniales</taxon>
        <taxon>Verrucalvaceae</taxon>
        <taxon>Aphanomyces</taxon>
    </lineage>
</organism>
<dbReference type="EMBL" id="VJMJ01000017">
    <property type="protein sequence ID" value="KAF0743440.1"/>
    <property type="molecule type" value="Genomic_DNA"/>
</dbReference>
<evidence type="ECO:0000313" key="4">
    <source>
        <dbReference type="Proteomes" id="UP000481153"/>
    </source>
</evidence>
<dbReference type="OrthoDB" id="10524848at2759"/>